<evidence type="ECO:0000313" key="2">
    <source>
        <dbReference type="Proteomes" id="UP000799439"/>
    </source>
</evidence>
<dbReference type="Proteomes" id="UP000799439">
    <property type="component" value="Unassembled WGS sequence"/>
</dbReference>
<name>A0A9P4J341_9PEZI</name>
<evidence type="ECO:0000313" key="1">
    <source>
        <dbReference type="EMBL" id="KAF2153215.1"/>
    </source>
</evidence>
<reference evidence="1" key="1">
    <citation type="journal article" date="2020" name="Stud. Mycol.">
        <title>101 Dothideomycetes genomes: a test case for predicting lifestyles and emergence of pathogens.</title>
        <authorList>
            <person name="Haridas S."/>
            <person name="Albert R."/>
            <person name="Binder M."/>
            <person name="Bloem J."/>
            <person name="Labutti K."/>
            <person name="Salamov A."/>
            <person name="Andreopoulos B."/>
            <person name="Baker S."/>
            <person name="Barry K."/>
            <person name="Bills G."/>
            <person name="Bluhm B."/>
            <person name="Cannon C."/>
            <person name="Castanera R."/>
            <person name="Culley D."/>
            <person name="Daum C."/>
            <person name="Ezra D."/>
            <person name="Gonzalez J."/>
            <person name="Henrissat B."/>
            <person name="Kuo A."/>
            <person name="Liang C."/>
            <person name="Lipzen A."/>
            <person name="Lutzoni F."/>
            <person name="Magnuson J."/>
            <person name="Mondo S."/>
            <person name="Nolan M."/>
            <person name="Ohm R."/>
            <person name="Pangilinan J."/>
            <person name="Park H.-J."/>
            <person name="Ramirez L."/>
            <person name="Alfaro M."/>
            <person name="Sun H."/>
            <person name="Tritt A."/>
            <person name="Yoshinaga Y."/>
            <person name="Zwiers L.-H."/>
            <person name="Turgeon B."/>
            <person name="Goodwin S."/>
            <person name="Spatafora J."/>
            <person name="Crous P."/>
            <person name="Grigoriev I."/>
        </authorList>
    </citation>
    <scope>NUCLEOTIDE SEQUENCE</scope>
    <source>
        <strain evidence="1">CBS 260.36</strain>
    </source>
</reference>
<keyword evidence="2" id="KW-1185">Reference proteome</keyword>
<dbReference type="EMBL" id="ML996085">
    <property type="protein sequence ID" value="KAF2153215.1"/>
    <property type="molecule type" value="Genomic_DNA"/>
</dbReference>
<sequence>MSYKIAFPTLTLLNQSTAQQSIDICPTYVEELMPDDREEKAREMVLEMEKTQKEWLSHSYRVDLHEIRGEIATADKLIAEGLRRVYELDPQKDSEEIMRIGRLCKEDFDNVYKDVMPRIENARNRNTWIQIERPRSSFSGLSARSRDREQKVVSIASGVSGNSDWQIVSSDGPGDQFSEIQ</sequence>
<accession>A0A9P4J341</accession>
<dbReference type="AlphaFoldDB" id="A0A9P4J341"/>
<gene>
    <name evidence="1" type="ORF">K461DRAFT_293490</name>
</gene>
<proteinExistence type="predicted"/>
<protein>
    <submittedName>
        <fullName evidence="1">Uncharacterized protein</fullName>
    </submittedName>
</protein>
<organism evidence="1 2">
    <name type="scientific">Myriangium duriaei CBS 260.36</name>
    <dbReference type="NCBI Taxonomy" id="1168546"/>
    <lineage>
        <taxon>Eukaryota</taxon>
        <taxon>Fungi</taxon>
        <taxon>Dikarya</taxon>
        <taxon>Ascomycota</taxon>
        <taxon>Pezizomycotina</taxon>
        <taxon>Dothideomycetes</taxon>
        <taxon>Dothideomycetidae</taxon>
        <taxon>Myriangiales</taxon>
        <taxon>Myriangiaceae</taxon>
        <taxon>Myriangium</taxon>
    </lineage>
</organism>
<comment type="caution">
    <text evidence="1">The sequence shown here is derived from an EMBL/GenBank/DDBJ whole genome shotgun (WGS) entry which is preliminary data.</text>
</comment>